<evidence type="ECO:0000256" key="9">
    <source>
        <dbReference type="ARBA" id="ARBA00022801"/>
    </source>
</evidence>
<feature type="domain" description="VLRF1" evidence="16">
    <location>
        <begin position="200"/>
        <end position="343"/>
    </location>
</feature>
<comment type="subcellular location">
    <subcellularLocation>
        <location evidence="1">Cytoplasm</location>
    </subcellularLocation>
</comment>
<keyword evidence="8" id="KW-0863">Zinc-finger</keyword>
<dbReference type="Pfam" id="PF00023">
    <property type="entry name" value="Ank"/>
    <property type="match status" value="1"/>
</dbReference>
<evidence type="ECO:0000256" key="13">
    <source>
        <dbReference type="PROSITE-ProRule" id="PRU00023"/>
    </source>
</evidence>
<keyword evidence="6" id="KW-0677">Repeat</keyword>
<dbReference type="InterPro" id="IPR036770">
    <property type="entry name" value="Ankyrin_rpt-contain_sf"/>
</dbReference>
<feature type="region of interest" description="Disordered" evidence="15">
    <location>
        <begin position="113"/>
        <end position="150"/>
    </location>
</feature>
<dbReference type="PROSITE" id="PS50297">
    <property type="entry name" value="ANK_REP_REGION"/>
    <property type="match status" value="1"/>
</dbReference>
<feature type="compositionally biased region" description="Polar residues" evidence="15">
    <location>
        <begin position="406"/>
        <end position="417"/>
    </location>
</feature>
<feature type="compositionally biased region" description="Acidic residues" evidence="15">
    <location>
        <begin position="126"/>
        <end position="135"/>
    </location>
</feature>
<dbReference type="InterPro" id="IPR013087">
    <property type="entry name" value="Znf_C2H2_type"/>
</dbReference>
<feature type="repeat" description="ANK" evidence="13">
    <location>
        <begin position="517"/>
        <end position="549"/>
    </location>
</feature>
<dbReference type="PROSITE" id="PS00028">
    <property type="entry name" value="ZINC_FINGER_C2H2_1"/>
    <property type="match status" value="1"/>
</dbReference>
<feature type="compositionally biased region" description="Polar residues" evidence="15">
    <location>
        <begin position="141"/>
        <end position="150"/>
    </location>
</feature>
<dbReference type="SMART" id="SM00248">
    <property type="entry name" value="ANK"/>
    <property type="match status" value="1"/>
</dbReference>
<evidence type="ECO:0000259" key="16">
    <source>
        <dbReference type="PROSITE" id="PS52044"/>
    </source>
</evidence>
<dbReference type="GO" id="GO:0036503">
    <property type="term" value="P:ERAD pathway"/>
    <property type="evidence" value="ECO:0007669"/>
    <property type="project" value="TreeGrafter"/>
</dbReference>
<evidence type="ECO:0000256" key="2">
    <source>
        <dbReference type="ARBA" id="ARBA00009262"/>
    </source>
</evidence>
<sequence length="705" mass="79086">MTSCADGRSIFDMSPNDEAWIGVREVNPVLQQVGNTEPTAYGLEDKCPEDDRQRECSLAREVSDKMVCSACRCPFSNREEQMEHYKLDWHRFNLRQKMSGIPPVTVEEFERKTGAGDMSSISGSESDSEDSDIDGGESSGNITGTDNESSADTSLFTGRLLSKVVFQNSSGQYLSVYRCILQGKSDDGRDAASSLMSIGKKTVWVILMTGGGHFAGAVFQGKDVVQHKTFHRYTVRAKRGTAQGLRDSQNRSHTPKSAGAALRRHNEAALVKDIQDLLVAWAEYLKDASAIFVRAPSYNKTIFWGGRAAPLDKKDPRIRTLPFATRRATFREVQRVHEVLSKVHVYGRDTDMSAVFSPSKKVWKKTAKPTAQINTDQAKEEYRDKSDEDVKEDEKRRRRRKDETKTQNQKLSDIEGNNQEEEVPEATPAEDISQETQSKNRKRKLQNENQLEENVDESWEYALRDSLFTACKVGDVDTLGRLLGLPGGILECQEQSGCNPSDAQSPLTLLNKPIDSSGFTLLHVASAAAQKAVVRLLLDAGADPACRDNKRLTPYIVAPDKDTRNVFRKYMGENPDKYDYSKAQVPGPLTAETESKKTEKKKAQKALRKQREKEHREEKRKQELEAEEKKRFASLTDREKRALAAEKRLAEQVAATGVNLSNIKRCWFCGESLLGKIPFQCLEYSFCTPQCVQAHRKANAFPGKT</sequence>
<dbReference type="Pfam" id="PF18716">
    <property type="entry name" value="VATC"/>
    <property type="match status" value="1"/>
</dbReference>
<reference evidence="17" key="1">
    <citation type="submission" date="2023-07" db="EMBL/GenBank/DDBJ databases">
        <title>Chromosome-level Genome Assembly of Striped Snakehead (Channa striata).</title>
        <authorList>
            <person name="Liu H."/>
        </authorList>
    </citation>
    <scope>NUCLEOTIDE SEQUENCE</scope>
    <source>
        <strain evidence="17">Gz</strain>
        <tissue evidence="17">Muscle</tissue>
    </source>
</reference>
<keyword evidence="12" id="KW-0175">Coiled coil</keyword>
<feature type="active site" evidence="14">
    <location>
        <position position="243"/>
    </location>
</feature>
<dbReference type="PROSITE" id="PS50088">
    <property type="entry name" value="ANK_REPEAT"/>
    <property type="match status" value="1"/>
</dbReference>
<comment type="domain">
    <text evidence="14">The VLRF1 domain mediates binding to the 60S ribosomal subunit.</text>
</comment>
<dbReference type="InterPro" id="IPR041540">
    <property type="entry name" value="VATC"/>
</dbReference>
<feature type="region of interest" description="Disordered" evidence="15">
    <location>
        <begin position="241"/>
        <end position="260"/>
    </location>
</feature>
<keyword evidence="3 14" id="KW-0963">Cytoplasm</keyword>
<evidence type="ECO:0000256" key="7">
    <source>
        <dbReference type="ARBA" id="ARBA00022759"/>
    </source>
</evidence>
<protein>
    <recommendedName>
        <fullName evidence="16">VLRF1 domain-containing protein</fullName>
    </recommendedName>
</protein>
<keyword evidence="7 14" id="KW-0255">Endonuclease</keyword>
<feature type="compositionally biased region" description="Basic residues" evidence="15">
    <location>
        <begin position="598"/>
        <end position="608"/>
    </location>
</feature>
<evidence type="ECO:0000256" key="4">
    <source>
        <dbReference type="ARBA" id="ARBA00022722"/>
    </source>
</evidence>
<evidence type="ECO:0000256" key="10">
    <source>
        <dbReference type="ARBA" id="ARBA00022833"/>
    </source>
</evidence>
<keyword evidence="5" id="KW-0479">Metal-binding</keyword>
<evidence type="ECO:0000256" key="8">
    <source>
        <dbReference type="ARBA" id="ARBA00022771"/>
    </source>
</evidence>
<feature type="region of interest" description="Disordered" evidence="15">
    <location>
        <begin position="577"/>
        <end position="628"/>
    </location>
</feature>
<dbReference type="InterPro" id="IPR041175">
    <property type="entry name" value="VLRF1/Vms1"/>
</dbReference>
<dbReference type="EMBL" id="JAUPFM010000010">
    <property type="protein sequence ID" value="KAK2839708.1"/>
    <property type="molecule type" value="Genomic_DNA"/>
</dbReference>
<evidence type="ECO:0000256" key="5">
    <source>
        <dbReference type="ARBA" id="ARBA00022723"/>
    </source>
</evidence>
<feature type="region of interest" description="Disordered" evidence="15">
    <location>
        <begin position="359"/>
        <end position="455"/>
    </location>
</feature>
<dbReference type="PANTHER" id="PTHR16036">
    <property type="entry name" value="ANKYRIN REPEAT AND ZINC FINGER DOMAIN-CONTAINING PROTEIN 1"/>
    <property type="match status" value="1"/>
</dbReference>
<evidence type="ECO:0000256" key="3">
    <source>
        <dbReference type="ARBA" id="ARBA00022490"/>
    </source>
</evidence>
<feature type="compositionally biased region" description="Basic and acidic residues" evidence="15">
    <location>
        <begin position="609"/>
        <end position="628"/>
    </location>
</feature>
<gene>
    <name evidence="17" type="ORF">Q5P01_013448</name>
</gene>
<dbReference type="GO" id="GO:0004519">
    <property type="term" value="F:endonuclease activity"/>
    <property type="evidence" value="ECO:0007669"/>
    <property type="project" value="UniProtKB-KW"/>
</dbReference>
<dbReference type="Gene3D" id="1.25.40.20">
    <property type="entry name" value="Ankyrin repeat-containing domain"/>
    <property type="match status" value="1"/>
</dbReference>
<dbReference type="Pfam" id="PF18826">
    <property type="entry name" value="bVLRF1"/>
    <property type="match status" value="1"/>
</dbReference>
<accession>A0AA88MJA8</accession>
<dbReference type="GO" id="GO:0016787">
    <property type="term" value="F:hydrolase activity"/>
    <property type="evidence" value="ECO:0007669"/>
    <property type="project" value="UniProtKB-KW"/>
</dbReference>
<dbReference type="SUPFAM" id="SSF48403">
    <property type="entry name" value="Ankyrin repeat"/>
    <property type="match status" value="1"/>
</dbReference>
<keyword evidence="18" id="KW-1185">Reference proteome</keyword>
<evidence type="ECO:0000313" key="18">
    <source>
        <dbReference type="Proteomes" id="UP001187415"/>
    </source>
</evidence>
<evidence type="ECO:0000256" key="15">
    <source>
        <dbReference type="SAM" id="MobiDB-lite"/>
    </source>
</evidence>
<dbReference type="InterPro" id="IPR047139">
    <property type="entry name" value="ANKZ1/VMS1"/>
</dbReference>
<keyword evidence="4 14" id="KW-0540">Nuclease</keyword>
<dbReference type="AlphaFoldDB" id="A0AA88MJA8"/>
<evidence type="ECO:0000256" key="6">
    <source>
        <dbReference type="ARBA" id="ARBA00022737"/>
    </source>
</evidence>
<dbReference type="Proteomes" id="UP001187415">
    <property type="component" value="Unassembled WGS sequence"/>
</dbReference>
<evidence type="ECO:0000256" key="14">
    <source>
        <dbReference type="PROSITE-ProRule" id="PRU01389"/>
    </source>
</evidence>
<name>A0AA88MJA8_CHASR</name>
<dbReference type="InterPro" id="IPR002110">
    <property type="entry name" value="Ankyrin_rpt"/>
</dbReference>
<comment type="caution">
    <text evidence="17">The sequence shown here is derived from an EMBL/GenBank/DDBJ whole genome shotgun (WGS) entry which is preliminary data.</text>
</comment>
<feature type="compositionally biased region" description="Basic and acidic residues" evidence="15">
    <location>
        <begin position="377"/>
        <end position="405"/>
    </location>
</feature>
<comment type="similarity">
    <text evidence="2 14">Belongs to the ANKZF1/VMS1 family.</text>
</comment>
<evidence type="ECO:0000256" key="12">
    <source>
        <dbReference type="ARBA" id="ARBA00023054"/>
    </source>
</evidence>
<dbReference type="PANTHER" id="PTHR16036:SF2">
    <property type="entry name" value="TRNA ENDONUCLEASE ANKZF1"/>
    <property type="match status" value="1"/>
</dbReference>
<dbReference type="GO" id="GO:0005737">
    <property type="term" value="C:cytoplasm"/>
    <property type="evidence" value="ECO:0007669"/>
    <property type="project" value="UniProtKB-SubCell"/>
</dbReference>
<evidence type="ECO:0000256" key="1">
    <source>
        <dbReference type="ARBA" id="ARBA00004496"/>
    </source>
</evidence>
<keyword evidence="11 13" id="KW-0040">ANK repeat</keyword>
<organism evidence="17 18">
    <name type="scientific">Channa striata</name>
    <name type="common">Snakehead murrel</name>
    <name type="synonym">Ophicephalus striatus</name>
    <dbReference type="NCBI Taxonomy" id="64152"/>
    <lineage>
        <taxon>Eukaryota</taxon>
        <taxon>Metazoa</taxon>
        <taxon>Chordata</taxon>
        <taxon>Craniata</taxon>
        <taxon>Vertebrata</taxon>
        <taxon>Euteleostomi</taxon>
        <taxon>Actinopterygii</taxon>
        <taxon>Neopterygii</taxon>
        <taxon>Teleostei</taxon>
        <taxon>Neoteleostei</taxon>
        <taxon>Acanthomorphata</taxon>
        <taxon>Anabantaria</taxon>
        <taxon>Anabantiformes</taxon>
        <taxon>Channoidei</taxon>
        <taxon>Channidae</taxon>
        <taxon>Channa</taxon>
    </lineage>
</organism>
<evidence type="ECO:0000313" key="17">
    <source>
        <dbReference type="EMBL" id="KAK2839708.1"/>
    </source>
</evidence>
<proteinExistence type="inferred from homology"/>
<evidence type="ECO:0000256" key="11">
    <source>
        <dbReference type="ARBA" id="ARBA00023043"/>
    </source>
</evidence>
<keyword evidence="9 14" id="KW-0378">Hydrolase</keyword>
<keyword evidence="10" id="KW-0862">Zinc</keyword>
<dbReference type="PROSITE" id="PS52044">
    <property type="entry name" value="VLRF1"/>
    <property type="match status" value="1"/>
</dbReference>
<dbReference type="GO" id="GO:0008270">
    <property type="term" value="F:zinc ion binding"/>
    <property type="evidence" value="ECO:0007669"/>
    <property type="project" value="UniProtKB-KW"/>
</dbReference>